<comment type="cofactor">
    <cofactor evidence="1">
        <name>FMN</name>
        <dbReference type="ChEBI" id="CHEBI:58210"/>
    </cofactor>
</comment>
<evidence type="ECO:0000256" key="4">
    <source>
        <dbReference type="ARBA" id="ARBA00022643"/>
    </source>
</evidence>
<evidence type="ECO:0000313" key="8">
    <source>
        <dbReference type="EMBL" id="BCR05038.1"/>
    </source>
</evidence>
<dbReference type="EMBL" id="AP024355">
    <property type="protein sequence ID" value="BCR05038.1"/>
    <property type="molecule type" value="Genomic_DNA"/>
</dbReference>
<protein>
    <submittedName>
        <fullName evidence="8">Diguanylate cyclase</fullName>
    </submittedName>
</protein>
<proteinExistence type="predicted"/>
<evidence type="ECO:0000256" key="6">
    <source>
        <dbReference type="ARBA" id="ARBA00023002"/>
    </source>
</evidence>
<gene>
    <name evidence="8" type="ORF">DESUT3_21070</name>
</gene>
<sequence length="351" mass="38127">MADLSTNYMGLALRNPIIAASSSLTGSLEGVKKCAAAGAGAIVLKSLFEEQIAAEIGALSEYAEYAGHGEASEYLQGYGMELGPRDYLQLVRDAKKAVDVPIIPSLNCFSNERWSDYAHQLESAGADAIELNIGVLPNQEKQTGAAVEELHLRIFHEVKSRVKIPVAVKLGPYFSSFANLAQKLSADRIKGPDFTVGWCGPGEIKKEVIWQGADALVLFNRFYQLDIDIDKMKLVPGNPHSTPAEIHTALRWMLLLSGKVDCDLAATTGIHDGRGAIKQILAGATVVQVCSTLYKNGFGQIGKMLEEIGAWMDAHKFATLGAFRGRLSQAHSDKPESYERLQYIKVFVGID</sequence>
<evidence type="ECO:0000259" key="7">
    <source>
        <dbReference type="Pfam" id="PF01180"/>
    </source>
</evidence>
<dbReference type="PIRSF" id="PIRSF000164">
    <property type="entry name" value="DHO_oxidase"/>
    <property type="match status" value="1"/>
</dbReference>
<organism evidence="8 9">
    <name type="scientific">Desulfuromonas versatilis</name>
    <dbReference type="NCBI Taxonomy" id="2802975"/>
    <lineage>
        <taxon>Bacteria</taxon>
        <taxon>Pseudomonadati</taxon>
        <taxon>Thermodesulfobacteriota</taxon>
        <taxon>Desulfuromonadia</taxon>
        <taxon>Desulfuromonadales</taxon>
        <taxon>Desulfuromonadaceae</taxon>
        <taxon>Desulfuromonas</taxon>
    </lineage>
</organism>
<dbReference type="SUPFAM" id="SSF51395">
    <property type="entry name" value="FMN-linked oxidoreductases"/>
    <property type="match status" value="1"/>
</dbReference>
<keyword evidence="4" id="KW-0288">FMN</keyword>
<keyword evidence="9" id="KW-1185">Reference proteome</keyword>
<evidence type="ECO:0000313" key="9">
    <source>
        <dbReference type="Proteomes" id="UP001319827"/>
    </source>
</evidence>
<dbReference type="InterPro" id="IPR013785">
    <property type="entry name" value="Aldolase_TIM"/>
</dbReference>
<dbReference type="Gene3D" id="3.20.20.70">
    <property type="entry name" value="Aldolase class I"/>
    <property type="match status" value="1"/>
</dbReference>
<accession>A0ABM8HWA7</accession>
<dbReference type="InterPro" id="IPR005720">
    <property type="entry name" value="Dihydroorotate_DH_cat"/>
</dbReference>
<comment type="pathway">
    <text evidence="2">Pyrimidine metabolism; UMP biosynthesis via de novo pathway.</text>
</comment>
<evidence type="ECO:0000256" key="2">
    <source>
        <dbReference type="ARBA" id="ARBA00004725"/>
    </source>
</evidence>
<dbReference type="PANTHER" id="PTHR48109">
    <property type="entry name" value="DIHYDROOROTATE DEHYDROGENASE (QUINONE), MITOCHONDRIAL-RELATED"/>
    <property type="match status" value="1"/>
</dbReference>
<name>A0ABM8HWA7_9BACT</name>
<keyword evidence="6" id="KW-0560">Oxidoreductase</keyword>
<evidence type="ECO:0000256" key="3">
    <source>
        <dbReference type="ARBA" id="ARBA00022630"/>
    </source>
</evidence>
<evidence type="ECO:0000256" key="1">
    <source>
        <dbReference type="ARBA" id="ARBA00001917"/>
    </source>
</evidence>
<reference evidence="8 9" key="2">
    <citation type="journal article" date="2021" name="Int. J. Syst. Evol. Microbiol.">
        <title>Isolation and Polyphasic Characterization of Desulfuromonas versatilis sp. Nov., an Electrogenic Bacteria Capable of Versatile Metabolism Isolated from a Graphene Oxide-Reducing Enrichment Culture.</title>
        <authorList>
            <person name="Xie L."/>
            <person name="Yoshida N."/>
            <person name="Ishii S."/>
            <person name="Meng L."/>
        </authorList>
    </citation>
    <scope>NUCLEOTIDE SEQUENCE [LARGE SCALE GENOMIC DNA]</scope>
    <source>
        <strain evidence="8 9">NIT-T3</strain>
    </source>
</reference>
<feature type="domain" description="Dihydroorotate dehydrogenase catalytic" evidence="7">
    <location>
        <begin position="4"/>
        <end position="181"/>
    </location>
</feature>
<dbReference type="Pfam" id="PF01180">
    <property type="entry name" value="DHO_dh"/>
    <property type="match status" value="1"/>
</dbReference>
<dbReference type="InterPro" id="IPR050074">
    <property type="entry name" value="DHO_dehydrogenase"/>
</dbReference>
<reference evidence="8 9" key="1">
    <citation type="journal article" date="2016" name="C (Basel)">
        <title>Selective Growth of and Electricity Production by Marine Exoelectrogenic Bacteria in Self-Aggregated Hydrogel of Microbially Reduced Graphene Oxide.</title>
        <authorList>
            <person name="Yoshida N."/>
            <person name="Goto Y."/>
            <person name="Miyata Y."/>
        </authorList>
    </citation>
    <scope>NUCLEOTIDE SEQUENCE [LARGE SCALE GENOMIC DNA]</scope>
    <source>
        <strain evidence="8 9">NIT-T3</strain>
    </source>
</reference>
<keyword evidence="5" id="KW-0665">Pyrimidine biosynthesis</keyword>
<evidence type="ECO:0000256" key="5">
    <source>
        <dbReference type="ARBA" id="ARBA00022975"/>
    </source>
</evidence>
<dbReference type="Proteomes" id="UP001319827">
    <property type="component" value="Chromosome"/>
</dbReference>
<dbReference type="PANTHER" id="PTHR48109:SF3">
    <property type="entry name" value="SLL0744 PROTEIN"/>
    <property type="match status" value="1"/>
</dbReference>
<dbReference type="RefSeq" id="WP_221248473.1">
    <property type="nucleotide sequence ID" value="NZ_AP024355.1"/>
</dbReference>
<keyword evidence="3" id="KW-0285">Flavoprotein</keyword>
<dbReference type="InterPro" id="IPR012135">
    <property type="entry name" value="Dihydroorotate_DH_1_2"/>
</dbReference>